<organism evidence="1 2">
    <name type="scientific">Bartonella bacilliformis INS</name>
    <dbReference type="NCBI Taxonomy" id="1206782"/>
    <lineage>
        <taxon>Bacteria</taxon>
        <taxon>Pseudomonadati</taxon>
        <taxon>Pseudomonadota</taxon>
        <taxon>Alphaproteobacteria</taxon>
        <taxon>Hyphomicrobiales</taxon>
        <taxon>Bartonellaceae</taxon>
        <taxon>Bartonella</taxon>
    </lineage>
</organism>
<gene>
    <name evidence="1" type="ORF">BbINS_02109</name>
</gene>
<reference evidence="1 2" key="1">
    <citation type="journal article" date="2013" name="Genome Announc.">
        <title>Whole Genome Sequencing and Comparative Analysis of Bartonella bacilliformis Strain INS, the Causative Agent of Carrion's Disease.</title>
        <authorList>
            <person name="Tarazona D."/>
            <person name="Padilla C."/>
            <person name="Caceres O."/>
            <person name="Montenegro J.D."/>
            <person name="Bailon H."/>
            <person name="Ventura G."/>
            <person name="Mendoza G."/>
            <person name="Anaya E."/>
            <person name="Guio H."/>
        </authorList>
    </citation>
    <scope>NUCLEOTIDE SEQUENCE [LARGE SCALE GENOMIC DNA]</scope>
    <source>
        <strain evidence="1 2">INS</strain>
    </source>
</reference>
<proteinExistence type="predicted"/>
<dbReference type="Proteomes" id="UP000009359">
    <property type="component" value="Unassembled WGS sequence"/>
</dbReference>
<protein>
    <submittedName>
        <fullName evidence="1">Uncharacterized protein</fullName>
    </submittedName>
</protein>
<comment type="caution">
    <text evidence="1">The sequence shown here is derived from an EMBL/GenBank/DDBJ whole genome shotgun (WGS) entry which is preliminary data.</text>
</comment>
<name>A0ABN0IGV4_BARBA</name>
<keyword evidence="2" id="KW-1185">Reference proteome</keyword>
<evidence type="ECO:0000313" key="2">
    <source>
        <dbReference type="Proteomes" id="UP000009359"/>
    </source>
</evidence>
<evidence type="ECO:0000313" key="1">
    <source>
        <dbReference type="EMBL" id="EKS45020.1"/>
    </source>
</evidence>
<accession>A0ABN0IGV4</accession>
<dbReference type="EMBL" id="AMQK01000006">
    <property type="protein sequence ID" value="EKS45020.1"/>
    <property type="molecule type" value="Genomic_DNA"/>
</dbReference>
<sequence>MTAIYLYKTEDFSTHIYKMCKNFLQINSFYQKEYFSITQNATSNILPNTGKPPQYAISWWFTFL</sequence>